<protein>
    <submittedName>
        <fullName evidence="2">Chemotaxis protein CheW</fullName>
    </submittedName>
</protein>
<dbReference type="Gene3D" id="2.30.30.40">
    <property type="entry name" value="SH3 Domains"/>
    <property type="match status" value="1"/>
</dbReference>
<feature type="domain" description="CheW-like" evidence="1">
    <location>
        <begin position="5"/>
        <end position="144"/>
    </location>
</feature>
<organism evidence="2 3">
    <name type="scientific">Effusibacillus consociatus</name>
    <dbReference type="NCBI Taxonomy" id="1117041"/>
    <lineage>
        <taxon>Bacteria</taxon>
        <taxon>Bacillati</taxon>
        <taxon>Bacillota</taxon>
        <taxon>Bacilli</taxon>
        <taxon>Bacillales</taxon>
        <taxon>Alicyclobacillaceae</taxon>
        <taxon>Effusibacillus</taxon>
    </lineage>
</organism>
<dbReference type="SUPFAM" id="SSF50341">
    <property type="entry name" value="CheW-like"/>
    <property type="match status" value="1"/>
</dbReference>
<dbReference type="Gene3D" id="2.40.50.180">
    <property type="entry name" value="CheA-289, Domain 4"/>
    <property type="match status" value="1"/>
</dbReference>
<comment type="caution">
    <text evidence="2">The sequence shown here is derived from an EMBL/GenBank/DDBJ whole genome shotgun (WGS) entry which is preliminary data.</text>
</comment>
<gene>
    <name evidence="2" type="ORF">ACFO8Q_04905</name>
</gene>
<accession>A0ABV9PYM3</accession>
<dbReference type="EMBL" id="JBHSHC010000028">
    <property type="protein sequence ID" value="MFC4766713.1"/>
    <property type="molecule type" value="Genomic_DNA"/>
</dbReference>
<dbReference type="Proteomes" id="UP001596002">
    <property type="component" value="Unassembled WGS sequence"/>
</dbReference>
<dbReference type="PROSITE" id="PS50851">
    <property type="entry name" value="CHEW"/>
    <property type="match status" value="1"/>
</dbReference>
<keyword evidence="3" id="KW-1185">Reference proteome</keyword>
<dbReference type="Pfam" id="PF01584">
    <property type="entry name" value="CheW"/>
    <property type="match status" value="1"/>
</dbReference>
<dbReference type="InterPro" id="IPR036061">
    <property type="entry name" value="CheW-like_dom_sf"/>
</dbReference>
<dbReference type="InterPro" id="IPR039315">
    <property type="entry name" value="CheW"/>
</dbReference>
<proteinExistence type="predicted"/>
<evidence type="ECO:0000259" key="1">
    <source>
        <dbReference type="PROSITE" id="PS50851"/>
    </source>
</evidence>
<reference evidence="3" key="1">
    <citation type="journal article" date="2019" name="Int. J. Syst. Evol. Microbiol.">
        <title>The Global Catalogue of Microorganisms (GCM) 10K type strain sequencing project: providing services to taxonomists for standard genome sequencing and annotation.</title>
        <authorList>
            <consortium name="The Broad Institute Genomics Platform"/>
            <consortium name="The Broad Institute Genome Sequencing Center for Infectious Disease"/>
            <person name="Wu L."/>
            <person name="Ma J."/>
        </authorList>
    </citation>
    <scope>NUCLEOTIDE SEQUENCE [LARGE SCALE GENOMIC DNA]</scope>
    <source>
        <strain evidence="3">WYCCWR 12678</strain>
    </source>
</reference>
<evidence type="ECO:0000313" key="2">
    <source>
        <dbReference type="EMBL" id="MFC4766713.1"/>
    </source>
</evidence>
<sequence length="153" mass="17090">MPLELTKAIICRISSEEYALDVNQVLSIERIQNIRPIPHTEPYMAGIINLRGSIVPVMDLRIWLGFNQPNDENQEQKRIVVAESNGKRLGLVVDAATDVLDIQKEDVQAVEMNQGAEEVNRVANLNGRLILILDVPKLIAQLDVSCFETTETA</sequence>
<dbReference type="PANTHER" id="PTHR22617:SF23">
    <property type="entry name" value="CHEMOTAXIS PROTEIN CHEW"/>
    <property type="match status" value="1"/>
</dbReference>
<name>A0ABV9PYM3_9BACL</name>
<dbReference type="RefSeq" id="WP_380024607.1">
    <property type="nucleotide sequence ID" value="NZ_JBHSHC010000028.1"/>
</dbReference>
<dbReference type="SMART" id="SM00260">
    <property type="entry name" value="CheW"/>
    <property type="match status" value="1"/>
</dbReference>
<dbReference type="PANTHER" id="PTHR22617">
    <property type="entry name" value="CHEMOTAXIS SENSOR HISTIDINE KINASE-RELATED"/>
    <property type="match status" value="1"/>
</dbReference>
<evidence type="ECO:0000313" key="3">
    <source>
        <dbReference type="Proteomes" id="UP001596002"/>
    </source>
</evidence>
<dbReference type="InterPro" id="IPR002545">
    <property type="entry name" value="CheW-lke_dom"/>
</dbReference>